<accession>A0A9X2VUU5</accession>
<name>A0A9X2VUU5_9PSEU</name>
<dbReference type="Proteomes" id="UP001141259">
    <property type="component" value="Unassembled WGS sequence"/>
</dbReference>
<evidence type="ECO:0000313" key="3">
    <source>
        <dbReference type="Proteomes" id="UP001141259"/>
    </source>
</evidence>
<reference evidence="2" key="1">
    <citation type="submission" date="2022-08" db="EMBL/GenBank/DDBJ databases">
        <authorList>
            <person name="Tistechok S."/>
            <person name="Samborskyy M."/>
            <person name="Roman I."/>
        </authorList>
    </citation>
    <scope>NUCLEOTIDE SEQUENCE</scope>
    <source>
        <strain evidence="2">DSM 103496</strain>
    </source>
</reference>
<sequence length="130" mass="13579">MRGTVKLAAAVAGVALPLVLIATPAQAGTPKGDGVTVQHYACNSAVVPPNSDPISAITGGSSGARIRTGSSTSCTAVGSIEPSHRLDFYCYTLGNDGYTWTYLRNTSTSRQGWVRDDLLPNYGSSYHCPN</sequence>
<organism evidence="2 3">
    <name type="scientific">Umezawaea endophytica</name>
    <dbReference type="NCBI Taxonomy" id="1654476"/>
    <lineage>
        <taxon>Bacteria</taxon>
        <taxon>Bacillati</taxon>
        <taxon>Actinomycetota</taxon>
        <taxon>Actinomycetes</taxon>
        <taxon>Pseudonocardiales</taxon>
        <taxon>Pseudonocardiaceae</taxon>
        <taxon>Umezawaea</taxon>
    </lineage>
</organism>
<gene>
    <name evidence="2" type="ORF">NZH93_41320</name>
</gene>
<proteinExistence type="predicted"/>
<protein>
    <submittedName>
        <fullName evidence="2">SH3 domain-containing protein</fullName>
    </submittedName>
</protein>
<evidence type="ECO:0000313" key="2">
    <source>
        <dbReference type="EMBL" id="MCS7483325.1"/>
    </source>
</evidence>
<feature type="signal peptide" evidence="1">
    <location>
        <begin position="1"/>
        <end position="27"/>
    </location>
</feature>
<keyword evidence="1" id="KW-0732">Signal</keyword>
<dbReference type="EMBL" id="JANYMP010000031">
    <property type="protein sequence ID" value="MCS7483325.1"/>
    <property type="molecule type" value="Genomic_DNA"/>
</dbReference>
<evidence type="ECO:0000256" key="1">
    <source>
        <dbReference type="SAM" id="SignalP"/>
    </source>
</evidence>
<comment type="caution">
    <text evidence="2">The sequence shown here is derived from an EMBL/GenBank/DDBJ whole genome shotgun (WGS) entry which is preliminary data.</text>
</comment>
<feature type="chain" id="PRO_5040834373" evidence="1">
    <location>
        <begin position="28"/>
        <end position="130"/>
    </location>
</feature>
<dbReference type="RefSeq" id="WP_259628785.1">
    <property type="nucleotide sequence ID" value="NZ_JANYMP010000031.1"/>
</dbReference>
<keyword evidence="3" id="KW-1185">Reference proteome</keyword>
<dbReference type="AlphaFoldDB" id="A0A9X2VUU5"/>